<reference evidence="3 4" key="1">
    <citation type="submission" date="2016-02" db="EMBL/GenBank/DDBJ databases">
        <title>Genome analysis of coral dinoflagellate symbionts highlights evolutionary adaptations to a symbiotic lifestyle.</title>
        <authorList>
            <person name="Aranda M."/>
            <person name="Li Y."/>
            <person name="Liew Y.J."/>
            <person name="Baumgarten S."/>
            <person name="Simakov O."/>
            <person name="Wilson M."/>
            <person name="Piel J."/>
            <person name="Ashoor H."/>
            <person name="Bougouffa S."/>
            <person name="Bajic V.B."/>
            <person name="Ryu T."/>
            <person name="Ravasi T."/>
            <person name="Bayer T."/>
            <person name="Micklem G."/>
            <person name="Kim H."/>
            <person name="Bhak J."/>
            <person name="Lajeunesse T.C."/>
            <person name="Voolstra C.R."/>
        </authorList>
    </citation>
    <scope>NUCLEOTIDE SEQUENCE [LARGE SCALE GENOMIC DNA]</scope>
    <source>
        <strain evidence="3 4">CCMP2467</strain>
    </source>
</reference>
<accession>A0A1Q9CZG5</accession>
<feature type="compositionally biased region" description="Basic and acidic residues" evidence="1">
    <location>
        <begin position="715"/>
        <end position="742"/>
    </location>
</feature>
<feature type="domain" description="Reverse transcriptase Ty1/copia-type" evidence="2">
    <location>
        <begin position="855"/>
        <end position="1079"/>
    </location>
</feature>
<dbReference type="Gene3D" id="3.30.420.10">
    <property type="entry name" value="Ribonuclease H-like superfamily/Ribonuclease H"/>
    <property type="match status" value="1"/>
</dbReference>
<evidence type="ECO:0000313" key="4">
    <source>
        <dbReference type="Proteomes" id="UP000186817"/>
    </source>
</evidence>
<dbReference type="PANTHER" id="PTHR11439:SF483">
    <property type="entry name" value="PEPTIDE SYNTHASE GLIP-LIKE, PUTATIVE (AFU_ORTHOLOGUE AFUA_3G12920)-RELATED"/>
    <property type="match status" value="1"/>
</dbReference>
<dbReference type="PANTHER" id="PTHR11439">
    <property type="entry name" value="GAG-POL-RELATED RETROTRANSPOSON"/>
    <property type="match status" value="1"/>
</dbReference>
<dbReference type="SUPFAM" id="SSF56672">
    <property type="entry name" value="DNA/RNA polymerases"/>
    <property type="match status" value="1"/>
</dbReference>
<evidence type="ECO:0000259" key="2">
    <source>
        <dbReference type="Pfam" id="PF07727"/>
    </source>
</evidence>
<dbReference type="CDD" id="cd09272">
    <property type="entry name" value="RNase_HI_RT_Ty1"/>
    <property type="match status" value="1"/>
</dbReference>
<feature type="region of interest" description="Disordered" evidence="1">
    <location>
        <begin position="339"/>
        <end position="366"/>
    </location>
</feature>
<dbReference type="Proteomes" id="UP000186817">
    <property type="component" value="Unassembled WGS sequence"/>
</dbReference>
<dbReference type="InterPro" id="IPR013103">
    <property type="entry name" value="RVT_2"/>
</dbReference>
<feature type="region of interest" description="Disordered" evidence="1">
    <location>
        <begin position="659"/>
        <end position="702"/>
    </location>
</feature>
<evidence type="ECO:0000256" key="1">
    <source>
        <dbReference type="SAM" id="MobiDB-lite"/>
    </source>
</evidence>
<dbReference type="InterPro" id="IPR043502">
    <property type="entry name" value="DNA/RNA_pol_sf"/>
</dbReference>
<feature type="compositionally biased region" description="Basic residues" evidence="1">
    <location>
        <begin position="140"/>
        <end position="151"/>
    </location>
</feature>
<dbReference type="Pfam" id="PF07727">
    <property type="entry name" value="RVT_2"/>
    <property type="match status" value="1"/>
</dbReference>
<proteinExistence type="predicted"/>
<dbReference type="EMBL" id="LSRX01000820">
    <property type="protein sequence ID" value="OLP88317.1"/>
    <property type="molecule type" value="Genomic_DNA"/>
</dbReference>
<gene>
    <name evidence="3" type="ORF">AK812_SmicGene30371</name>
</gene>
<protein>
    <submittedName>
        <fullName evidence="3">Retrovirus-related Pol polyprotein from transposon TNT 1-94</fullName>
    </submittedName>
</protein>
<sequence>MTQIENRLGSLELRGVSDMHDGSIDHLFQIGALIAAAQGIKNDGYRWDMWEVNEAELKLIRHVRAWRQEMFDPRHKLANKAPVPIVGQWSRLTGERVTYKQYKDGSTVTIRDEDFMTVKNTRQKDPKEWRGRVEFKLKHKPQLRHKSKTAPRPHDPMIGREKSSVVNDEVMEFRQSDVVKNVESEVLDRRMRVSRNVEEHELEKTLRSLPQHGSKMKELLLQLFNLDDPETGAPRTTDRWIMLPRYWIRMHHEWRDCYFDPDDAPSPVDGKLSDHLYGDRYTMFFDSSDPSMIDTGHQNDWSDIEMPDGTVRRCDDPSAKTGHKWVGYTLFVPLDRPTAGENAEQQTDDKSAIKPRMLKTPGEPSESERRLHELTHLPYRDWCEHCVKAKGRQSHSVKKNDRQPVIQIDFSFLATENDLPKRTILNATDVQTGYAMAIVLPAKGSVEKYAVAELRRFVFEIGRTFGIIQYDKENALKVIAKDLCKTIGGLSMRAAPTGHSQSQGSVGNVQRTLYGQLRALMSQVQESTGLKLTSESPMFVWCVKHAQWLINRYLIGSDGKTAYNRRWSRDYGGSLCMFGEWIDAKMPQSNKLKIPKGGQQWFSGVYLGKDTEADEVIIGNADGVFKVRTVKRRPPSQQWNAVGVTKMLSVPWQPKGDGVDSNAFVMPPDLGVQGRVKPPPGLSRVDEGEENEQLEDLPPGQTESLTVQELLENDGSDRLPSENVHDPPESSETVSKKARIDPDTPATEPVNKQMRISAVHHLIAGVIPACQWVASIVGVGEVVGKDGTKVEVEVNAEEGELEQELRLAEPLLWESEFPPEAEKKGMMKEMQSMKDFEVYDEVPVKDCTDEQINEALDCRWVKVWKNETDLRCRVVVRGCFQNVEKTEEDNLFASTPSLVTMRLLLCMALARNWGITLGDVSTAFLHAAMLAEVFVWPPKEFYPNGDCLWKLKKAMYGLRQAPKLWQEHFAEVMTAKLGFRRCKSDPNLYCHESGELYVLAYVDDLLVVGTERMRKEFMSKLSEEVLLKETGKLVPGTEHTFLGRRLRHNGDSIDVCMSQTYVDTILDLYGMKNAKPVATTGSVTIAKTVADTPLSPEEHSVYRTAVGKLLWLALIRGDIAYATKELSRDVTAPTMQSVAKLKHLLRYLNGTKMCVLRMRPSYQLSDGNCSLDVNVYVDSDWAGCSKTRKSTSGSTVNVLGCNMISTARTQGTLALSSGEAELYAIGQGVSEALFVRSMLLESKLAKKISVIAHTDSTAGKSMATRFGTGKKTKHVELRFLYMQNLVQMGLLRMAKIHGEQNPADLMTKYVATDVLSRLLTHLGVVSNWFKGDAETDAHIEAMAASQNDPVEITRTVADLGGMEAPRYEEMTGDELAQTVADLSGMSLHEVITDGVQTSLVALHMTGGVPEDRQDLIRLATGESFVRPTAFQRVNPDPNAPGVLVLDVPLESMTGPQRIDAAMGIRSPNANAKPSVAPALAAPAAGTGTATENAPPESMHLMRERLFPHKLSRNGPVNREVSMALNKMDCGGDVRKTWNDLDKYVTLEDREEKKAIETYAKGMARVLHEAQVELAEAVFKREWSEECPILSLLMPGTRSGGLSGCRFDHPDERSNGPMSSLRLRMNSLDIGPVTNRVDECMMETGWFAMTKAERMFLTKPVWNIRWMLAPDDEKNAVVNLVNVYDWVMLPFEIGREYYQTGEIDLTRFPCHQLNGSFNALSAMRKCVQWYCQDVFPEGSDYCRLCFVVRRRDVNEAKRLWTESTSNKRMKLDNYFNRQFTDHISTQNATMVENDGDSNGKWMWKVPTEASRLSMGLITVDPDDPMDNIYNGPQLMSLSEMTEYNREATLWGMGLIEWRLMGHTMVPVKQASHDGLDPDCSTWDELYADEDGEKAHPWTVPNAAKTPKNAMTTSQGFVATATVLAHVANALNPGAEVVLRKNVNAVNAKKFSDWK</sequence>
<organism evidence="3 4">
    <name type="scientific">Symbiodinium microadriaticum</name>
    <name type="common">Dinoflagellate</name>
    <name type="synonym">Zooxanthella microadriatica</name>
    <dbReference type="NCBI Taxonomy" id="2951"/>
    <lineage>
        <taxon>Eukaryota</taxon>
        <taxon>Sar</taxon>
        <taxon>Alveolata</taxon>
        <taxon>Dinophyceae</taxon>
        <taxon>Suessiales</taxon>
        <taxon>Symbiodiniaceae</taxon>
        <taxon>Symbiodinium</taxon>
    </lineage>
</organism>
<keyword evidence="4" id="KW-1185">Reference proteome</keyword>
<dbReference type="InterPro" id="IPR036397">
    <property type="entry name" value="RNaseH_sf"/>
</dbReference>
<name>A0A1Q9CZG5_SYMMI</name>
<evidence type="ECO:0000313" key="3">
    <source>
        <dbReference type="EMBL" id="OLP88317.1"/>
    </source>
</evidence>
<dbReference type="GO" id="GO:0003676">
    <property type="term" value="F:nucleic acid binding"/>
    <property type="evidence" value="ECO:0007669"/>
    <property type="project" value="InterPro"/>
</dbReference>
<feature type="region of interest" description="Disordered" evidence="1">
    <location>
        <begin position="140"/>
        <end position="160"/>
    </location>
</feature>
<feature type="region of interest" description="Disordered" evidence="1">
    <location>
        <begin position="714"/>
        <end position="749"/>
    </location>
</feature>
<comment type="caution">
    <text evidence="3">The sequence shown here is derived from an EMBL/GenBank/DDBJ whole genome shotgun (WGS) entry which is preliminary data.</text>
</comment>
<dbReference type="OrthoDB" id="466026at2759"/>